<proteinExistence type="predicted"/>
<name>A0A937K5I5_9CLOT</name>
<comment type="caution">
    <text evidence="2">The sequence shown here is derived from an EMBL/GenBank/DDBJ whole genome shotgun (WGS) entry which is preliminary data.</text>
</comment>
<reference evidence="2" key="1">
    <citation type="submission" date="2021-01" db="EMBL/GenBank/DDBJ databases">
        <title>Genome public.</title>
        <authorList>
            <person name="Liu C."/>
            <person name="Sun Q."/>
        </authorList>
    </citation>
    <scope>NUCLEOTIDE SEQUENCE</scope>
    <source>
        <strain evidence="2">YIM B02565</strain>
    </source>
</reference>
<dbReference type="AlphaFoldDB" id="A0A937K5I5"/>
<protein>
    <submittedName>
        <fullName evidence="2">Uncharacterized protein</fullName>
    </submittedName>
</protein>
<keyword evidence="1" id="KW-0812">Transmembrane</keyword>
<feature type="transmembrane region" description="Helical" evidence="1">
    <location>
        <begin position="24"/>
        <end position="47"/>
    </location>
</feature>
<dbReference type="RefSeq" id="WP_202767746.1">
    <property type="nucleotide sequence ID" value="NZ_JAESWA010000022.1"/>
</dbReference>
<evidence type="ECO:0000313" key="2">
    <source>
        <dbReference type="EMBL" id="MBL4932385.1"/>
    </source>
</evidence>
<accession>A0A937K5I5</accession>
<sequence>MDINEIINGLSNAERRDCNNNNGFFGGSFIWIIILFALCGCGGAGGFGGPGGFGGVGGYPGFGYDPGLYTCSVKCRKNKCGCGNVGGYGMLPYGQPGGYGCGGFNSWWWIILLIFVVCGCGRNNNGCCDDRRVDDDVC</sequence>
<organism evidence="2 3">
    <name type="scientific">Clostridium paridis</name>
    <dbReference type="NCBI Taxonomy" id="2803863"/>
    <lineage>
        <taxon>Bacteria</taxon>
        <taxon>Bacillati</taxon>
        <taxon>Bacillota</taxon>
        <taxon>Clostridia</taxon>
        <taxon>Eubacteriales</taxon>
        <taxon>Clostridiaceae</taxon>
        <taxon>Clostridium</taxon>
    </lineage>
</organism>
<keyword evidence="1" id="KW-0472">Membrane</keyword>
<feature type="transmembrane region" description="Helical" evidence="1">
    <location>
        <begin position="106"/>
        <end position="122"/>
    </location>
</feature>
<gene>
    <name evidence="2" type="ORF">JK634_11250</name>
</gene>
<evidence type="ECO:0000256" key="1">
    <source>
        <dbReference type="SAM" id="Phobius"/>
    </source>
</evidence>
<keyword evidence="1" id="KW-1133">Transmembrane helix</keyword>
<dbReference type="EMBL" id="JAESWA010000022">
    <property type="protein sequence ID" value="MBL4932385.1"/>
    <property type="molecule type" value="Genomic_DNA"/>
</dbReference>
<evidence type="ECO:0000313" key="3">
    <source>
        <dbReference type="Proteomes" id="UP000623681"/>
    </source>
</evidence>
<keyword evidence="3" id="KW-1185">Reference proteome</keyword>
<dbReference type="Proteomes" id="UP000623681">
    <property type="component" value="Unassembled WGS sequence"/>
</dbReference>